<protein>
    <submittedName>
        <fullName evidence="2">Uncharacterized protein</fullName>
    </submittedName>
</protein>
<dbReference type="Proteomes" id="UP000660380">
    <property type="component" value="Unassembled WGS sequence"/>
</dbReference>
<evidence type="ECO:0000313" key="3">
    <source>
        <dbReference type="Proteomes" id="UP000660380"/>
    </source>
</evidence>
<organism evidence="2 3">
    <name type="scientific">Scytonema hofmannii FACHB-248</name>
    <dbReference type="NCBI Taxonomy" id="1842502"/>
    <lineage>
        <taxon>Bacteria</taxon>
        <taxon>Bacillati</taxon>
        <taxon>Cyanobacteriota</taxon>
        <taxon>Cyanophyceae</taxon>
        <taxon>Nostocales</taxon>
        <taxon>Scytonemataceae</taxon>
        <taxon>Scytonema</taxon>
    </lineage>
</organism>
<evidence type="ECO:0000313" key="2">
    <source>
        <dbReference type="EMBL" id="MBD2605185.1"/>
    </source>
</evidence>
<evidence type="ECO:0000256" key="1">
    <source>
        <dbReference type="SAM" id="MobiDB-lite"/>
    </source>
</evidence>
<dbReference type="EMBL" id="JACJTA010000020">
    <property type="protein sequence ID" value="MBD2605185.1"/>
    <property type="molecule type" value="Genomic_DNA"/>
</dbReference>
<keyword evidence="3" id="KW-1185">Reference proteome</keyword>
<feature type="region of interest" description="Disordered" evidence="1">
    <location>
        <begin position="1"/>
        <end position="20"/>
    </location>
</feature>
<reference evidence="2 3" key="1">
    <citation type="journal article" date="2020" name="ISME J.">
        <title>Comparative genomics reveals insights into cyanobacterial evolution and habitat adaptation.</title>
        <authorList>
            <person name="Chen M.Y."/>
            <person name="Teng W.K."/>
            <person name="Zhao L."/>
            <person name="Hu C.X."/>
            <person name="Zhou Y.K."/>
            <person name="Han B.P."/>
            <person name="Song L.R."/>
            <person name="Shu W.S."/>
        </authorList>
    </citation>
    <scope>NUCLEOTIDE SEQUENCE [LARGE SCALE GENOMIC DNA]</scope>
    <source>
        <strain evidence="2 3">FACHB-248</strain>
    </source>
</reference>
<name>A0ABR8GPX8_9CYAN</name>
<proteinExistence type="predicted"/>
<accession>A0ABR8GPX8</accession>
<dbReference type="RefSeq" id="WP_186227539.1">
    <property type="nucleotide sequence ID" value="NZ_JACJTA010000020.1"/>
</dbReference>
<gene>
    <name evidence="2" type="ORF">H6G81_11735</name>
</gene>
<feature type="compositionally biased region" description="Basic and acidic residues" evidence="1">
    <location>
        <begin position="1"/>
        <end position="18"/>
    </location>
</feature>
<comment type="caution">
    <text evidence="2">The sequence shown here is derived from an EMBL/GenBank/DDBJ whole genome shotgun (WGS) entry which is preliminary data.</text>
</comment>
<sequence length="51" mass="5878">MGGQGDKETGGQGDKEELFMPNAQCPMPNSEHIYLFIDRCILWKFLKYQDP</sequence>